<dbReference type="OrthoDB" id="5171643at2"/>
<dbReference type="HOGENOM" id="CLU_045683_1_0_6"/>
<organism evidence="3 4">
    <name type="scientific">Chromohalobacter israelensis (strain ATCC BAA-138 / DSM 3043 / CIP 106854 / NCIMB 13768 / 1H11)</name>
    <name type="common">Chromohalobacter salexigens</name>
    <dbReference type="NCBI Taxonomy" id="290398"/>
    <lineage>
        <taxon>Bacteria</taxon>
        <taxon>Pseudomonadati</taxon>
        <taxon>Pseudomonadota</taxon>
        <taxon>Gammaproteobacteria</taxon>
        <taxon>Oceanospirillales</taxon>
        <taxon>Halomonadaceae</taxon>
        <taxon>Chromohalobacter</taxon>
    </lineage>
</organism>
<name>Q1QSL8_CHRI1</name>
<dbReference type="Pfam" id="PF03401">
    <property type="entry name" value="TctC"/>
    <property type="match status" value="1"/>
</dbReference>
<accession>Q1QSL8</accession>
<dbReference type="PIRSF" id="PIRSF017082">
    <property type="entry name" value="YflP"/>
    <property type="match status" value="1"/>
</dbReference>
<evidence type="ECO:0000313" key="4">
    <source>
        <dbReference type="Proteomes" id="UP000000239"/>
    </source>
</evidence>
<gene>
    <name evidence="3" type="ordered locus">Csal_3196</name>
</gene>
<dbReference type="KEGG" id="csa:Csal_3196"/>
<dbReference type="InterPro" id="IPR006311">
    <property type="entry name" value="TAT_signal"/>
</dbReference>
<dbReference type="SUPFAM" id="SSF53850">
    <property type="entry name" value="Periplasmic binding protein-like II"/>
    <property type="match status" value="1"/>
</dbReference>
<dbReference type="Proteomes" id="UP000000239">
    <property type="component" value="Chromosome"/>
</dbReference>
<evidence type="ECO:0000313" key="3">
    <source>
        <dbReference type="EMBL" id="ABE60540.1"/>
    </source>
</evidence>
<dbReference type="Gene3D" id="3.40.190.10">
    <property type="entry name" value="Periplasmic binding protein-like II"/>
    <property type="match status" value="1"/>
</dbReference>
<comment type="similarity">
    <text evidence="1">Belongs to the UPF0065 (bug) family.</text>
</comment>
<sequence length="334" mass="35457">MTITTKRNSFLQIGGTMAVAFALGSATFASSAQAEESSWSPSQNVSMVVPFKPGGGSDTFGRAATSGIKEVREDVEISVNNIVGGSGAIGYSTLLQRDGNPHYLLASETGAAIILPLMNDVPYSWDKLTPIAEAAEDHTMIIVANDSPHESISDLVDAAKQGQVNIAISGKGSPASLAFQLIEQNQDVTFNRVVFESGSANNAALLGGDVAAAGANPGEAIELIKADKVRALTIFKEERFDQGPLAEVPTIAEAGIDVDVTPTLQFRGILASPGLSEAQKTYWENAVKSWSETEGYKTYIENNYLTPKVRTGEEFAAFLEKQHNTIAPLLTETD</sequence>
<evidence type="ECO:0000256" key="1">
    <source>
        <dbReference type="ARBA" id="ARBA00006987"/>
    </source>
</evidence>
<dbReference type="AlphaFoldDB" id="Q1QSL8"/>
<dbReference type="EMBL" id="CP000285">
    <property type="protein sequence ID" value="ABE60540.1"/>
    <property type="molecule type" value="Genomic_DNA"/>
</dbReference>
<dbReference type="PANTHER" id="PTHR42928">
    <property type="entry name" value="TRICARBOXYLATE-BINDING PROTEIN"/>
    <property type="match status" value="1"/>
</dbReference>
<dbReference type="RefSeq" id="WP_011508486.1">
    <property type="nucleotide sequence ID" value="NC_007963.1"/>
</dbReference>
<dbReference type="PANTHER" id="PTHR42928:SF1">
    <property type="entry name" value="BLR4371 PROTEIN"/>
    <property type="match status" value="1"/>
</dbReference>
<reference evidence="3 4" key="1">
    <citation type="journal article" date="2011" name="Stand. Genomic Sci.">
        <title>Complete genome sequence of the halophilic and highly halotolerant Chromohalobacter salexigens type strain (1H11(T)).</title>
        <authorList>
            <person name="Copeland A."/>
            <person name="O'Connor K."/>
            <person name="Lucas S."/>
            <person name="Lapidus A."/>
            <person name="Berry K.W."/>
            <person name="Detter J.C."/>
            <person name="Del Rio T.G."/>
            <person name="Hammon N."/>
            <person name="Dalin E."/>
            <person name="Tice H."/>
            <person name="Pitluck S."/>
            <person name="Bruce D."/>
            <person name="Goodwin L."/>
            <person name="Han C."/>
            <person name="Tapia R."/>
            <person name="Saunders E."/>
            <person name="Schmutz J."/>
            <person name="Brettin T."/>
            <person name="Larimer F."/>
            <person name="Land M."/>
            <person name="Hauser L."/>
            <person name="Vargas C."/>
            <person name="Nieto J.J."/>
            <person name="Kyrpides N.C."/>
            <person name="Ivanova N."/>
            <person name="Goker M."/>
            <person name="Klenk H.P."/>
            <person name="Csonka L.N."/>
            <person name="Woyke T."/>
        </authorList>
    </citation>
    <scope>NUCLEOTIDE SEQUENCE [LARGE SCALE GENOMIC DNA]</scope>
    <source>
        <strain evidence="4">ATCC BAA-138 / DSM 3043 / CIP 106854 / NCIMB 13768 / 1H11</strain>
    </source>
</reference>
<dbReference type="PROSITE" id="PS51318">
    <property type="entry name" value="TAT"/>
    <property type="match status" value="1"/>
</dbReference>
<feature type="chain" id="PRO_5004195900" evidence="2">
    <location>
        <begin position="35"/>
        <end position="334"/>
    </location>
</feature>
<dbReference type="STRING" id="290398.Csal_3196"/>
<feature type="signal peptide" evidence="2">
    <location>
        <begin position="1"/>
        <end position="34"/>
    </location>
</feature>
<keyword evidence="2" id="KW-0732">Signal</keyword>
<proteinExistence type="inferred from homology"/>
<evidence type="ECO:0000256" key="2">
    <source>
        <dbReference type="SAM" id="SignalP"/>
    </source>
</evidence>
<keyword evidence="4" id="KW-1185">Reference proteome</keyword>
<protein>
    <submittedName>
        <fullName evidence="3">Uncharacterized protein UPF0065</fullName>
    </submittedName>
</protein>
<dbReference type="Gene3D" id="3.40.190.150">
    <property type="entry name" value="Bordetella uptake gene, domain 1"/>
    <property type="match status" value="1"/>
</dbReference>
<dbReference type="eggNOG" id="COG3181">
    <property type="taxonomic scope" value="Bacteria"/>
</dbReference>
<dbReference type="InterPro" id="IPR042100">
    <property type="entry name" value="Bug_dom1"/>
</dbReference>
<dbReference type="GeneID" id="95335891"/>
<dbReference type="CDD" id="cd07012">
    <property type="entry name" value="PBP2_Bug_TTT"/>
    <property type="match status" value="1"/>
</dbReference>
<dbReference type="InterPro" id="IPR005064">
    <property type="entry name" value="BUG"/>
</dbReference>